<dbReference type="EMBL" id="BIFT01000001">
    <property type="protein sequence ID" value="GCE28684.1"/>
    <property type="molecule type" value="Genomic_DNA"/>
</dbReference>
<dbReference type="UniPathway" id="UPA00040"/>
<dbReference type="InterPro" id="IPR037138">
    <property type="entry name" value="His_deacetylse_dom_sf"/>
</dbReference>
<keyword evidence="8" id="KW-1185">Reference proteome</keyword>
<dbReference type="InterPro" id="IPR016181">
    <property type="entry name" value="Acyl_CoA_acyltransferase"/>
</dbReference>
<name>A0A402BBH0_9CHLR</name>
<dbReference type="CDD" id="cd09994">
    <property type="entry name" value="HDAC_AcuC_like"/>
    <property type="match status" value="1"/>
</dbReference>
<feature type="domain" description="N-acetyltransferase" evidence="5">
    <location>
        <begin position="500"/>
        <end position="578"/>
    </location>
</feature>
<dbReference type="OrthoDB" id="9808367at2"/>
<evidence type="ECO:0000313" key="8">
    <source>
        <dbReference type="Proteomes" id="UP000287171"/>
    </source>
</evidence>
<dbReference type="InterPro" id="IPR000182">
    <property type="entry name" value="GNAT_dom"/>
</dbReference>
<dbReference type="Gene3D" id="3.40.800.20">
    <property type="entry name" value="Histone deacetylase domain"/>
    <property type="match status" value="1"/>
</dbReference>
<dbReference type="PRINTS" id="PR01270">
    <property type="entry name" value="HDASUPER"/>
</dbReference>
<sequence>MTEQSQPASSPRARLIFDPQELQYNFGVQHPMDPGRLRAMVDLLGSSELWDANNPQTRLDLRPATLDELGLIHDPAYLAAVQQLSVPAAPTMSPEELEQRRTLEQRYGFGDSDTPAVPNMHEVSAVIAGGSLVALSAVMGLPEGGIFASEEERPLHVFHPQGGLHHAWSDRASGFCVYNDAAVAIAHVLQASEAKILYIDFDAHHGDGVQRAFYDDPRVMTISIHETGRYLFPGSGDVLEMGNGSGRGYSVNVPLEPFTEDDSYIETMDPLLSQLVTAFAPDVIVTEHGCDTHAWDPLTHLSLTMRGITAQIKLAHRLAHTYCSGRWVALGGGGYALYSVVPRAWSILWAEMSGQKVPERLPEDWLERWRPLWEAAVEREKLGQQIMGKELSPQEFPTTFQDRPELFPPQPRRWDINYANRQTVGQVRHFLIPSSIRQAFPLARRHSPLSDLFDLLHLNRSDTPSRIHTLQTERGPVILRDFSPPSLVERLRADKGLCSFARVPEREHQLLLDIARSPDCALTIAHTPSGVIVGQVTIAPADEWWNGVDNLYEVAIEVSSDWRGLNIAKELLTFSLELEAKEDMIFFAIGLSWHWDAEGLGISTFRYRELIKHLFSTQGFVEYSTTEPNVSMELANVLVARIGDRVDQRVSRQFLNHLIRSSGFNTFP</sequence>
<dbReference type="Gene3D" id="3.40.630.30">
    <property type="match status" value="1"/>
</dbReference>
<dbReference type="AlphaFoldDB" id="A0A402BBH0"/>
<comment type="caution">
    <text evidence="7">The sequence shown here is derived from an EMBL/GenBank/DDBJ whole genome shotgun (WGS) entry which is preliminary data.</text>
</comment>
<organism evidence="7 8">
    <name type="scientific">Dictyobacter alpinus</name>
    <dbReference type="NCBI Taxonomy" id="2014873"/>
    <lineage>
        <taxon>Bacteria</taxon>
        <taxon>Bacillati</taxon>
        <taxon>Chloroflexota</taxon>
        <taxon>Ktedonobacteria</taxon>
        <taxon>Ktedonobacterales</taxon>
        <taxon>Dictyobacteraceae</taxon>
        <taxon>Dictyobacter</taxon>
    </lineage>
</organism>
<dbReference type="GO" id="GO:0004407">
    <property type="term" value="F:histone deacetylase activity"/>
    <property type="evidence" value="ECO:0007669"/>
    <property type="project" value="TreeGrafter"/>
</dbReference>
<evidence type="ECO:0000259" key="5">
    <source>
        <dbReference type="Pfam" id="PF00583"/>
    </source>
</evidence>
<dbReference type="InterPro" id="IPR003085">
    <property type="entry name" value="AcuC"/>
</dbReference>
<dbReference type="SUPFAM" id="SSF52768">
    <property type="entry name" value="Arginase/deacetylase"/>
    <property type="match status" value="1"/>
</dbReference>
<gene>
    <name evidence="7" type="ORF">KDA_41680</name>
</gene>
<comment type="similarity">
    <text evidence="2">Belongs to the histone deacetylase family.</text>
</comment>
<dbReference type="GO" id="GO:0040029">
    <property type="term" value="P:epigenetic regulation of gene expression"/>
    <property type="evidence" value="ECO:0007669"/>
    <property type="project" value="TreeGrafter"/>
</dbReference>
<dbReference type="SUPFAM" id="SSF55729">
    <property type="entry name" value="Acyl-CoA N-acyltransferases (Nat)"/>
    <property type="match status" value="1"/>
</dbReference>
<protein>
    <recommendedName>
        <fullName evidence="3">Acetoin utilization protein AcuC</fullName>
    </recommendedName>
</protein>
<keyword evidence="4" id="KW-0006">Acetoin catabolism</keyword>
<dbReference type="GO" id="GO:0045150">
    <property type="term" value="P:acetoin catabolic process"/>
    <property type="evidence" value="ECO:0007669"/>
    <property type="project" value="UniProtKB-UniPathway"/>
</dbReference>
<proteinExistence type="inferred from homology"/>
<reference evidence="8" key="1">
    <citation type="submission" date="2018-12" db="EMBL/GenBank/DDBJ databases">
        <title>Tengunoibacter tsumagoiensis gen. nov., sp. nov., Dictyobacter kobayashii sp. nov., D. alpinus sp. nov., and D. joshuensis sp. nov. and description of Dictyobacteraceae fam. nov. within the order Ktedonobacterales isolated from Tengu-no-mugimeshi.</title>
        <authorList>
            <person name="Wang C.M."/>
            <person name="Zheng Y."/>
            <person name="Sakai Y."/>
            <person name="Toyoda A."/>
            <person name="Minakuchi Y."/>
            <person name="Abe K."/>
            <person name="Yokota A."/>
            <person name="Yabe S."/>
        </authorList>
    </citation>
    <scope>NUCLEOTIDE SEQUENCE [LARGE SCALE GENOMIC DNA]</scope>
    <source>
        <strain evidence="8">Uno16</strain>
    </source>
</reference>
<dbReference type="Pfam" id="PF00850">
    <property type="entry name" value="Hist_deacetyl"/>
    <property type="match status" value="1"/>
</dbReference>
<dbReference type="PANTHER" id="PTHR10625:SF10">
    <property type="entry name" value="HISTONE DEACETYLASE HDAC1"/>
    <property type="match status" value="1"/>
</dbReference>
<evidence type="ECO:0000256" key="3">
    <source>
        <dbReference type="ARBA" id="ARBA00020218"/>
    </source>
</evidence>
<comment type="pathway">
    <text evidence="1">Ketone degradation; acetoin degradation.</text>
</comment>
<dbReference type="GO" id="GO:0016747">
    <property type="term" value="F:acyltransferase activity, transferring groups other than amino-acyl groups"/>
    <property type="evidence" value="ECO:0007669"/>
    <property type="project" value="InterPro"/>
</dbReference>
<dbReference type="RefSeq" id="WP_126628871.1">
    <property type="nucleotide sequence ID" value="NZ_BIFT01000001.1"/>
</dbReference>
<dbReference type="Proteomes" id="UP000287171">
    <property type="component" value="Unassembled WGS sequence"/>
</dbReference>
<dbReference type="InterPro" id="IPR023696">
    <property type="entry name" value="Ureohydrolase_dom_sf"/>
</dbReference>
<evidence type="ECO:0000313" key="7">
    <source>
        <dbReference type="EMBL" id="GCE28684.1"/>
    </source>
</evidence>
<accession>A0A402BBH0</accession>
<evidence type="ECO:0000256" key="1">
    <source>
        <dbReference type="ARBA" id="ARBA00005101"/>
    </source>
</evidence>
<feature type="domain" description="Histone deacetylase" evidence="6">
    <location>
        <begin position="30"/>
        <end position="351"/>
    </location>
</feature>
<evidence type="ECO:0000256" key="2">
    <source>
        <dbReference type="ARBA" id="ARBA00005947"/>
    </source>
</evidence>
<dbReference type="PANTHER" id="PTHR10625">
    <property type="entry name" value="HISTONE DEACETYLASE HDAC1-RELATED"/>
    <property type="match status" value="1"/>
</dbReference>
<evidence type="ECO:0000256" key="4">
    <source>
        <dbReference type="ARBA" id="ARBA00022627"/>
    </source>
</evidence>
<dbReference type="Pfam" id="PF00583">
    <property type="entry name" value="Acetyltransf_1"/>
    <property type="match status" value="1"/>
</dbReference>
<dbReference type="InterPro" id="IPR023801">
    <property type="entry name" value="His_deacetylse_dom"/>
</dbReference>
<evidence type="ECO:0000259" key="6">
    <source>
        <dbReference type="Pfam" id="PF00850"/>
    </source>
</evidence>
<dbReference type="InterPro" id="IPR000286">
    <property type="entry name" value="HDACs"/>
</dbReference>